<dbReference type="EMBL" id="NKCI01000006">
    <property type="protein sequence ID" value="RSL71451.1"/>
    <property type="molecule type" value="Genomic_DNA"/>
</dbReference>
<protein>
    <submittedName>
        <fullName evidence="2">Uncharacterized protein</fullName>
    </submittedName>
</protein>
<evidence type="ECO:0000256" key="1">
    <source>
        <dbReference type="SAM" id="Phobius"/>
    </source>
</evidence>
<keyword evidence="3" id="KW-1185">Reference proteome</keyword>
<keyword evidence="1" id="KW-0472">Membrane</keyword>
<gene>
    <name evidence="2" type="ORF">CEP54_001314</name>
</gene>
<dbReference type="Proteomes" id="UP000288168">
    <property type="component" value="Unassembled WGS sequence"/>
</dbReference>
<evidence type="ECO:0000313" key="2">
    <source>
        <dbReference type="EMBL" id="RSL71451.1"/>
    </source>
</evidence>
<proteinExistence type="predicted"/>
<comment type="caution">
    <text evidence="2">The sequence shown here is derived from an EMBL/GenBank/DDBJ whole genome shotgun (WGS) entry which is preliminary data.</text>
</comment>
<accession>A0A428R1X4</accession>
<organism evidence="2 3">
    <name type="scientific">Fusarium duplospermum</name>
    <dbReference type="NCBI Taxonomy" id="1325734"/>
    <lineage>
        <taxon>Eukaryota</taxon>
        <taxon>Fungi</taxon>
        <taxon>Dikarya</taxon>
        <taxon>Ascomycota</taxon>
        <taxon>Pezizomycotina</taxon>
        <taxon>Sordariomycetes</taxon>
        <taxon>Hypocreomycetidae</taxon>
        <taxon>Hypocreales</taxon>
        <taxon>Nectriaceae</taxon>
        <taxon>Fusarium</taxon>
        <taxon>Fusarium solani species complex</taxon>
    </lineage>
</organism>
<feature type="transmembrane region" description="Helical" evidence="1">
    <location>
        <begin position="13"/>
        <end position="32"/>
    </location>
</feature>
<name>A0A428R1X4_9HYPO</name>
<sequence>MVLGFYSEPMLKVGTLLVGEALSVIIAPVIYVQRSSLLRRAVKVLAKRPIMSGIPYSHDRVNGVHVSESPYVGLGWLRHQRPVENSQHIRALNASMDFEMPSLTQ</sequence>
<keyword evidence="1" id="KW-1133">Transmembrane helix</keyword>
<dbReference type="AlphaFoldDB" id="A0A428R1X4"/>
<keyword evidence="1" id="KW-0812">Transmembrane</keyword>
<reference evidence="2 3" key="1">
    <citation type="submission" date="2017-06" db="EMBL/GenBank/DDBJ databases">
        <title>Comparative genomic analysis of Ambrosia Fusariam Clade fungi.</title>
        <authorList>
            <person name="Stajich J.E."/>
            <person name="Carrillo J."/>
            <person name="Kijimoto T."/>
            <person name="Eskalen A."/>
            <person name="O'Donnell K."/>
            <person name="Kasson M."/>
        </authorList>
    </citation>
    <scope>NUCLEOTIDE SEQUENCE [LARGE SCALE GENOMIC DNA]</scope>
    <source>
        <strain evidence="2 3">NRRL62584</strain>
    </source>
</reference>
<evidence type="ECO:0000313" key="3">
    <source>
        <dbReference type="Proteomes" id="UP000288168"/>
    </source>
</evidence>